<accession>A0A0D2NE63</accession>
<gene>
    <name evidence="1" type="ORF">HYPSUDRAFT_1023963</name>
</gene>
<dbReference type="SUPFAM" id="SSF52047">
    <property type="entry name" value="RNI-like"/>
    <property type="match status" value="1"/>
</dbReference>
<organism evidence="1 2">
    <name type="scientific">Hypholoma sublateritium (strain FD-334 SS-4)</name>
    <dbReference type="NCBI Taxonomy" id="945553"/>
    <lineage>
        <taxon>Eukaryota</taxon>
        <taxon>Fungi</taxon>
        <taxon>Dikarya</taxon>
        <taxon>Basidiomycota</taxon>
        <taxon>Agaricomycotina</taxon>
        <taxon>Agaricomycetes</taxon>
        <taxon>Agaricomycetidae</taxon>
        <taxon>Agaricales</taxon>
        <taxon>Agaricineae</taxon>
        <taxon>Strophariaceae</taxon>
        <taxon>Hypholoma</taxon>
    </lineage>
</organism>
<dbReference type="Gene3D" id="3.80.10.10">
    <property type="entry name" value="Ribonuclease Inhibitor"/>
    <property type="match status" value="1"/>
</dbReference>
<dbReference type="EMBL" id="KN817605">
    <property type="protein sequence ID" value="KJA17349.1"/>
    <property type="molecule type" value="Genomic_DNA"/>
</dbReference>
<proteinExistence type="predicted"/>
<name>A0A0D2NE63_HYPSF</name>
<keyword evidence="2" id="KW-1185">Reference proteome</keyword>
<dbReference type="PANTHER" id="PTHR38926:SF72">
    <property type="entry name" value="IM:7136021-RELATED"/>
    <property type="match status" value="1"/>
</dbReference>
<dbReference type="InterPro" id="IPR032675">
    <property type="entry name" value="LRR_dom_sf"/>
</dbReference>
<dbReference type="OrthoDB" id="2269034at2759"/>
<reference evidence="2" key="1">
    <citation type="submission" date="2014-04" db="EMBL/GenBank/DDBJ databases">
        <title>Evolutionary Origins and Diversification of the Mycorrhizal Mutualists.</title>
        <authorList>
            <consortium name="DOE Joint Genome Institute"/>
            <consortium name="Mycorrhizal Genomics Consortium"/>
            <person name="Kohler A."/>
            <person name="Kuo A."/>
            <person name="Nagy L.G."/>
            <person name="Floudas D."/>
            <person name="Copeland A."/>
            <person name="Barry K.W."/>
            <person name="Cichocki N."/>
            <person name="Veneault-Fourrey C."/>
            <person name="LaButti K."/>
            <person name="Lindquist E.A."/>
            <person name="Lipzen A."/>
            <person name="Lundell T."/>
            <person name="Morin E."/>
            <person name="Murat C."/>
            <person name="Riley R."/>
            <person name="Ohm R."/>
            <person name="Sun H."/>
            <person name="Tunlid A."/>
            <person name="Henrissat B."/>
            <person name="Grigoriev I.V."/>
            <person name="Hibbett D.S."/>
            <person name="Martin F."/>
        </authorList>
    </citation>
    <scope>NUCLEOTIDE SEQUENCE [LARGE SCALE GENOMIC DNA]</scope>
    <source>
        <strain evidence="2">FD-334 SS-4</strain>
    </source>
</reference>
<dbReference type="AlphaFoldDB" id="A0A0D2NE63"/>
<dbReference type="Proteomes" id="UP000054270">
    <property type="component" value="Unassembled WGS sequence"/>
</dbReference>
<evidence type="ECO:0008006" key="3">
    <source>
        <dbReference type="Google" id="ProtNLM"/>
    </source>
</evidence>
<dbReference type="OMA" id="HIRICIM"/>
<dbReference type="PANTHER" id="PTHR38926">
    <property type="entry name" value="F-BOX DOMAIN CONTAINING PROTEIN, EXPRESSED"/>
    <property type="match status" value="1"/>
</dbReference>
<protein>
    <recommendedName>
        <fullName evidence="3">F-box domain-containing protein</fullName>
    </recommendedName>
</protein>
<evidence type="ECO:0000313" key="1">
    <source>
        <dbReference type="EMBL" id="KJA17349.1"/>
    </source>
</evidence>
<evidence type="ECO:0000313" key="2">
    <source>
        <dbReference type="Proteomes" id="UP000054270"/>
    </source>
</evidence>
<sequence>MDANEHVPLEELLLMAEDCDSHSSMDSDEQLAMDLALIEMQQMQEHIVVEPLRVDLLNLPADVIAQIFCEACRPIPNDQDWTRQFYPLWLGRFCRAWRQIAWSTSELWTTIVVRTRCKGIVPPNYPNQLELLEQWVERTKGRKLDILFDDSSELPAFLFSAPSPASLLQVLVSHSERWESIELHFPKIWNEISPFTPAQPLSLPNLRSVTLRSELYGENNPPPPQNFTLAPLLRNLEFSHISVERIAFIILPPSRKIIRLTLTSCSALSLRGFCKKFPHLQEVTFASTEAGLLHHPPNTVLHERLSSLTIKSAVNYTFFFNQLTLPSLKQLNIELGRPLAYTQELLPFLERSACMLTTLTLKGPITREYDLIELLQGIPSLEVLHLVNNVARCDTFRLADTGLGSTFFEQLDPDEAAPYLTSLAVFSYSGILAVQAIDFMEPFIVRARVRDAPEYAPDEPDAPGTRKVARLRQATIRADQYSDVAEFSIAEYSDTRYIWEVARMLEEGILVLLNMDGSLWS</sequence>